<dbReference type="GO" id="GO:0071973">
    <property type="term" value="P:bacterial-type flagellum-dependent cell motility"/>
    <property type="evidence" value="ECO:0007669"/>
    <property type="project" value="InterPro"/>
</dbReference>
<dbReference type="GO" id="GO:0006935">
    <property type="term" value="P:chemotaxis"/>
    <property type="evidence" value="ECO:0007669"/>
    <property type="project" value="UniProtKB-KW"/>
</dbReference>
<keyword evidence="11" id="KW-0175">Coiled coil</keyword>
<evidence type="ECO:0000256" key="9">
    <source>
        <dbReference type="ARBA" id="ARBA00023136"/>
    </source>
</evidence>
<evidence type="ECO:0000256" key="10">
    <source>
        <dbReference type="ARBA" id="ARBA00023225"/>
    </source>
</evidence>
<evidence type="ECO:0000256" key="11">
    <source>
        <dbReference type="SAM" id="Coils"/>
    </source>
</evidence>
<dbReference type="OrthoDB" id="5471173at2"/>
<dbReference type="GO" id="GO:0015031">
    <property type="term" value="P:protein transport"/>
    <property type="evidence" value="ECO:0007669"/>
    <property type="project" value="UniProtKB-KW"/>
</dbReference>
<keyword evidence="10" id="KW-1006">Bacterial flagellum protein export</keyword>
<evidence type="ECO:0000256" key="6">
    <source>
        <dbReference type="ARBA" id="ARBA00022500"/>
    </source>
</evidence>
<keyword evidence="12" id="KW-0969">Cilium</keyword>
<evidence type="ECO:0000256" key="2">
    <source>
        <dbReference type="ARBA" id="ARBA00010004"/>
    </source>
</evidence>
<evidence type="ECO:0000256" key="4">
    <source>
        <dbReference type="ARBA" id="ARBA00022448"/>
    </source>
</evidence>
<comment type="subcellular location">
    <subcellularLocation>
        <location evidence="1">Cell membrane</location>
        <topology evidence="1">Peripheral membrane protein</topology>
        <orientation evidence="1">Cytoplasmic side</orientation>
    </subcellularLocation>
</comment>
<keyword evidence="4" id="KW-0813">Transport</keyword>
<dbReference type="eggNOG" id="COG2882">
    <property type="taxonomic scope" value="Bacteria"/>
</dbReference>
<reference evidence="13" key="2">
    <citation type="submission" date="2013-07" db="EMBL/GenBank/DDBJ databases">
        <authorList>
            <person name="Morais-Silva F.O."/>
            <person name="Rezende A.M."/>
            <person name="Pimentel C."/>
            <person name="Resende D.M."/>
            <person name="Santos C.I."/>
            <person name="Clemente C."/>
            <person name="de Oliveira L.M."/>
            <person name="da Silva S.M."/>
            <person name="Costa D.A."/>
            <person name="Varela-Raposo A."/>
            <person name="Horacio E.C.A."/>
            <person name="Matos M."/>
            <person name="Flores O."/>
            <person name="Ruiz J.C."/>
            <person name="Rodrigues-Pousada C."/>
        </authorList>
    </citation>
    <scope>NUCLEOTIDE SEQUENCE [LARGE SCALE GENOMIC DNA]</scope>
    <source>
        <strain evidence="13">ATCC 19364 / DSM 1382 / NCIMB 9332 / VKM B-1759</strain>
    </source>
</reference>
<organism evidence="12 13">
    <name type="scientific">Megalodesulfovibrio gigas (strain ATCC 19364 / DSM 1382 / NCIMB 9332 / VKM B-1759)</name>
    <name type="common">Desulfovibrio gigas</name>
    <dbReference type="NCBI Taxonomy" id="1121448"/>
    <lineage>
        <taxon>Bacteria</taxon>
        <taxon>Pseudomonadati</taxon>
        <taxon>Thermodesulfobacteriota</taxon>
        <taxon>Desulfovibrionia</taxon>
        <taxon>Desulfovibrionales</taxon>
        <taxon>Desulfovibrionaceae</taxon>
        <taxon>Megalodesulfovibrio</taxon>
    </lineage>
</organism>
<dbReference type="KEGG" id="dgg:DGI_1177"/>
<dbReference type="Gene3D" id="1.10.287.1700">
    <property type="match status" value="1"/>
</dbReference>
<dbReference type="GO" id="GO:0044781">
    <property type="term" value="P:bacterial-type flagellum organization"/>
    <property type="evidence" value="ECO:0007669"/>
    <property type="project" value="UniProtKB-KW"/>
</dbReference>
<dbReference type="AlphaFoldDB" id="T2G9T0"/>
<protein>
    <recommendedName>
        <fullName evidence="3">Flagellar FliJ protein</fullName>
    </recommendedName>
</protein>
<dbReference type="GO" id="GO:0009288">
    <property type="term" value="C:bacterial-type flagellum"/>
    <property type="evidence" value="ECO:0007669"/>
    <property type="project" value="InterPro"/>
</dbReference>
<dbReference type="EMBL" id="CP006585">
    <property type="protein sequence ID" value="AGW13038.1"/>
    <property type="molecule type" value="Genomic_DNA"/>
</dbReference>
<dbReference type="InterPro" id="IPR012823">
    <property type="entry name" value="Flagell_FliJ"/>
</dbReference>
<keyword evidence="9" id="KW-0472">Membrane</keyword>
<reference evidence="12 13" key="1">
    <citation type="journal article" date="2013" name="J. Bacteriol.">
        <title>Roles of HynAB and Ech, the only two hydrogenases found in the model sulfate reducer Desulfovibrio gigas.</title>
        <authorList>
            <person name="Morais-Silva F.O."/>
            <person name="Santos C.I."/>
            <person name="Rodrigues R."/>
            <person name="Pereira I.A."/>
            <person name="Rodrigues-Pousada C."/>
        </authorList>
    </citation>
    <scope>NUCLEOTIDE SEQUENCE [LARGE SCALE GENOMIC DNA]</scope>
    <source>
        <strain evidence="13">ATCC 19364 / DSM 1382 / NCIMB 9332 / VKM B-1759</strain>
    </source>
</reference>
<evidence type="ECO:0000256" key="1">
    <source>
        <dbReference type="ARBA" id="ARBA00004413"/>
    </source>
</evidence>
<evidence type="ECO:0000313" key="12">
    <source>
        <dbReference type="EMBL" id="AGW13038.1"/>
    </source>
</evidence>
<evidence type="ECO:0000256" key="7">
    <source>
        <dbReference type="ARBA" id="ARBA00022795"/>
    </source>
</evidence>
<dbReference type="HOGENOM" id="CLU_139638_3_0_7"/>
<dbReference type="InterPro" id="IPR053716">
    <property type="entry name" value="Flag_assembly_chemotaxis_eff"/>
</dbReference>
<dbReference type="PATRIC" id="fig|1121448.10.peg.1172"/>
<keyword evidence="13" id="KW-1185">Reference proteome</keyword>
<keyword evidence="7" id="KW-1005">Bacterial flagellum biogenesis</keyword>
<keyword evidence="8" id="KW-0653">Protein transport</keyword>
<proteinExistence type="inferred from homology"/>
<comment type="similarity">
    <text evidence="2">Belongs to the FliJ family.</text>
</comment>
<dbReference type="Proteomes" id="UP000016587">
    <property type="component" value="Chromosome"/>
</dbReference>
<feature type="coiled-coil region" evidence="11">
    <location>
        <begin position="74"/>
        <end position="101"/>
    </location>
</feature>
<evidence type="ECO:0000256" key="8">
    <source>
        <dbReference type="ARBA" id="ARBA00022927"/>
    </source>
</evidence>
<evidence type="ECO:0000256" key="5">
    <source>
        <dbReference type="ARBA" id="ARBA00022475"/>
    </source>
</evidence>
<accession>T2G9T0</accession>
<gene>
    <name evidence="12" type="ORF">DGI_1177</name>
</gene>
<name>T2G9T0_MEGG1</name>
<dbReference type="RefSeq" id="WP_021759807.1">
    <property type="nucleotide sequence ID" value="NC_022444.1"/>
</dbReference>
<evidence type="ECO:0000313" key="13">
    <source>
        <dbReference type="Proteomes" id="UP000016587"/>
    </source>
</evidence>
<dbReference type="STRING" id="1121448.DGI_1177"/>
<keyword evidence="5" id="KW-1003">Cell membrane</keyword>
<dbReference type="NCBIfam" id="TIGR02473">
    <property type="entry name" value="flagell_FliJ"/>
    <property type="match status" value="1"/>
</dbReference>
<keyword evidence="6" id="KW-0145">Chemotaxis</keyword>
<keyword evidence="12" id="KW-0282">Flagellum</keyword>
<evidence type="ECO:0000256" key="3">
    <source>
        <dbReference type="ARBA" id="ARBA00020392"/>
    </source>
</evidence>
<sequence>MAPFRFSLQRVLDIRQQQEEQARLEVAQAQTRYQRQVAVTEATRTRLTDHKEAWLKQCQQGVNKHEFWLNRTYAVSLERDVQAAEAEMLQLARELNAKRRVLVERAKATKLLEKLKLRQGMRHAEEEQLQERKQLDETATIRYRPADF</sequence>
<dbReference type="GO" id="GO:0005886">
    <property type="term" value="C:plasma membrane"/>
    <property type="evidence" value="ECO:0007669"/>
    <property type="project" value="UniProtKB-SubCell"/>
</dbReference>
<keyword evidence="12" id="KW-0966">Cell projection</keyword>